<evidence type="ECO:0000259" key="6">
    <source>
        <dbReference type="PROSITE" id="PS50206"/>
    </source>
</evidence>
<evidence type="ECO:0000313" key="8">
    <source>
        <dbReference type="Proteomes" id="UP001595615"/>
    </source>
</evidence>
<dbReference type="Pfam" id="PF04357">
    <property type="entry name" value="TamB"/>
    <property type="match status" value="1"/>
</dbReference>
<keyword evidence="2 5" id="KW-0812">Transmembrane</keyword>
<proteinExistence type="predicted"/>
<reference evidence="8" key="1">
    <citation type="journal article" date="2019" name="Int. J. Syst. Evol. Microbiol.">
        <title>The Global Catalogue of Microorganisms (GCM) 10K type strain sequencing project: providing services to taxonomists for standard genome sequencing and annotation.</title>
        <authorList>
            <consortium name="The Broad Institute Genomics Platform"/>
            <consortium name="The Broad Institute Genome Sequencing Center for Infectious Disease"/>
            <person name="Wu L."/>
            <person name="Ma J."/>
        </authorList>
    </citation>
    <scope>NUCLEOTIDE SEQUENCE [LARGE SCALE GENOMIC DNA]</scope>
    <source>
        <strain evidence="8">KCTC 42644</strain>
    </source>
</reference>
<evidence type="ECO:0000256" key="2">
    <source>
        <dbReference type="ARBA" id="ARBA00022692"/>
    </source>
</evidence>
<keyword evidence="3 5" id="KW-1133">Transmembrane helix</keyword>
<comment type="caution">
    <text evidence="7">The sequence shown here is derived from an EMBL/GenBank/DDBJ whole genome shotgun (WGS) entry which is preliminary data.</text>
</comment>
<evidence type="ECO:0000313" key="7">
    <source>
        <dbReference type="EMBL" id="MFC3713281.1"/>
    </source>
</evidence>
<keyword evidence="4 5" id="KW-0472">Membrane</keyword>
<dbReference type="InterPro" id="IPR007452">
    <property type="entry name" value="TamB_C"/>
</dbReference>
<name>A0ABV7XAX0_9SPHN</name>
<organism evidence="7 8">
    <name type="scientific">Sphingoaurantiacus capsulatus</name>
    <dbReference type="NCBI Taxonomy" id="1771310"/>
    <lineage>
        <taxon>Bacteria</taxon>
        <taxon>Pseudomonadati</taxon>
        <taxon>Pseudomonadota</taxon>
        <taxon>Alphaproteobacteria</taxon>
        <taxon>Sphingomonadales</taxon>
        <taxon>Sphingosinicellaceae</taxon>
        <taxon>Sphingoaurantiacus</taxon>
    </lineage>
</organism>
<dbReference type="RefSeq" id="WP_380861611.1">
    <property type="nucleotide sequence ID" value="NZ_JBHRXV010000010.1"/>
</dbReference>
<keyword evidence="8" id="KW-1185">Reference proteome</keyword>
<feature type="domain" description="Rhodanese" evidence="6">
    <location>
        <begin position="516"/>
        <end position="536"/>
    </location>
</feature>
<evidence type="ECO:0000256" key="3">
    <source>
        <dbReference type="ARBA" id="ARBA00022989"/>
    </source>
</evidence>
<accession>A0ABV7XAX0</accession>
<dbReference type="Proteomes" id="UP001595615">
    <property type="component" value="Unassembled WGS sequence"/>
</dbReference>
<evidence type="ECO:0000256" key="4">
    <source>
        <dbReference type="ARBA" id="ARBA00023136"/>
    </source>
</evidence>
<dbReference type="PROSITE" id="PS50206">
    <property type="entry name" value="RHODANESE_3"/>
    <property type="match status" value="1"/>
</dbReference>
<sequence>MAEEPTSVSETPGGGAPLRRILAILGIGLFGLVALALIGLQVLNTAPGQRFLAAQLDRIAPKSGLTISVGRLEGSIYGRLIIHDLRVGDPKGTFVTAPRVELDWRPALLVQRRVQINSLTADTVRWLRMPQLNKTDPTGPILPDIDIYIGKLLFERVIIEAPVTGRRQLARLEGKIDIHDQRALVDANATSTGGDRVILKLDAAPDRDQFDIAANVQSPATGVVTAMLGLKQPLALRVVGDGNWTRWQGNVDGTLGGASLADLDLAVRDGRFTLAGTAAPGLVVGGVVRTLAEPQLRLTIDGAFTERRFDGTISANSRALALGATGVIDLGAGEFGGVSVSARLLRPEALMARLTSRDLALTARLEGAFAQPTVDYLLTSKQAALAATVFDDLRASGRIEVGEGPLTIPLTLTARRITGVGGFLTPLLTNVRVEGPLFVDGLNITSNALLLRSDRVNARAIAALDLATGRYNVALAGKLPRYEVPGLGLVDVDADLRVLPSADGRNPQVAGKATARVTRLDNSFFAWLLEGRPTITADIAVAPNGDTSFRNARLTSPAVTMTGSGSRRVDGLFRMQGRGRSVPYGPFEVSLEGPIDKPNVDVRLLSPGFGVGLADVRARVTPLPEGWAVVANGQTTYGPTTMRARLITRPGQPLVVDVTELNAVGLTADGPLTQTGPAFTGILSVAGPGVTGAIRLSPFENVQRMEAKLTARNGRLQIMGEPTSIARGNLDATLVLYEAAPAITAKTTMRGVQRARLEIETATADVEYRAGRGSATIKARGQQGAPFTFDGRVGFEPERITVTGNGSVDREAVKLAAPAILEPVTGGWRLLPTTLQLAQGSAELSGTFGADTAINARLDGLSLQLINIISPLEIDGRATGTVNLVIPASGALPRGRARLQIARLTRSGLATVSLPVNVGLSAAIEGNSAAMVAVFQRRDRVLGRMQAQLRPIPGEASDPWVDRLLAAPLTAQLRFNGPAGALWPLTGIEAFDVRGPIAISADLGGKLGEPTVRGVMRSEDLRFESTLLGTVVENIKLDSRFSGSRLEFTNFTGQAGNGGTVTGNGYIDLSIVRGFPMDIRLQAQNAQLLRRDDLSATGTGPIRISSGEDGGLISGNLKIDRARFRIGRTAVEEVPELIVTERNAALVRRASTAAVKPTVWRLDMGIDADNKIDVDGMGLESEWQADLKLTGRADAFNIAGRAELIRGSYEFAGRRFELTRGLLRFTGGGAYPPDPIVDIAAEARVEGLTATLRITGTAQQPEIAFSSIPALPEDEVLSRVLFGASITDLSAPEALQLAGAVASLRGGSGASLDVFNVLRKGIGVDRLRILPGNTTTGRGASVAAGEYLGDRVYVEVATDAQGYTATQIEVELTRSLSILSQVATQGGTSVNLRWSKDY</sequence>
<dbReference type="InterPro" id="IPR001763">
    <property type="entry name" value="Rhodanese-like_dom"/>
</dbReference>
<dbReference type="PANTHER" id="PTHR36985">
    <property type="entry name" value="TRANSLOCATION AND ASSEMBLY MODULE SUBUNIT TAMB"/>
    <property type="match status" value="1"/>
</dbReference>
<evidence type="ECO:0000256" key="5">
    <source>
        <dbReference type="SAM" id="Phobius"/>
    </source>
</evidence>
<comment type="subcellular location">
    <subcellularLocation>
        <location evidence="1">Membrane</location>
        <topology evidence="1">Single-pass membrane protein</topology>
    </subcellularLocation>
</comment>
<dbReference type="PANTHER" id="PTHR36985:SF1">
    <property type="entry name" value="TRANSLOCATION AND ASSEMBLY MODULE SUBUNIT TAMB"/>
    <property type="match status" value="1"/>
</dbReference>
<feature type="transmembrane region" description="Helical" evidence="5">
    <location>
        <begin position="21"/>
        <end position="43"/>
    </location>
</feature>
<protein>
    <submittedName>
        <fullName evidence="7">Translocation/assembly module TamB domain-containing protein</fullName>
    </submittedName>
</protein>
<dbReference type="EMBL" id="JBHRXV010000010">
    <property type="protein sequence ID" value="MFC3713281.1"/>
    <property type="molecule type" value="Genomic_DNA"/>
</dbReference>
<evidence type="ECO:0000256" key="1">
    <source>
        <dbReference type="ARBA" id="ARBA00004167"/>
    </source>
</evidence>
<gene>
    <name evidence="7" type="ORF">ACFOMD_11900</name>
</gene>